<evidence type="ECO:0000313" key="5">
    <source>
        <dbReference type="EMBL" id="MDN7563344.1"/>
    </source>
</evidence>
<evidence type="ECO:0000256" key="2">
    <source>
        <dbReference type="ARBA" id="ARBA00023125"/>
    </source>
</evidence>
<dbReference type="CDD" id="cd06170">
    <property type="entry name" value="LuxR_C_like"/>
    <property type="match status" value="1"/>
</dbReference>
<dbReference type="PRINTS" id="PR00038">
    <property type="entry name" value="HTHLUXR"/>
</dbReference>
<dbReference type="PANTHER" id="PTHR44688:SF16">
    <property type="entry name" value="DNA-BINDING TRANSCRIPTIONAL ACTIVATOR DEVR_DOSR"/>
    <property type="match status" value="1"/>
</dbReference>
<dbReference type="SMART" id="SM00421">
    <property type="entry name" value="HTH_LUXR"/>
    <property type="match status" value="1"/>
</dbReference>
<dbReference type="PANTHER" id="PTHR44688">
    <property type="entry name" value="DNA-BINDING TRANSCRIPTIONAL ACTIVATOR DEVR_DOSR"/>
    <property type="match status" value="1"/>
</dbReference>
<dbReference type="Pfam" id="PF00196">
    <property type="entry name" value="GerE"/>
    <property type="match status" value="1"/>
</dbReference>
<keyword evidence="1" id="KW-0805">Transcription regulation</keyword>
<keyword evidence="3" id="KW-0804">Transcription</keyword>
<evidence type="ECO:0000256" key="3">
    <source>
        <dbReference type="ARBA" id="ARBA00023163"/>
    </source>
</evidence>
<organism evidence="5 6">
    <name type="scientific">Burkholderia contaminans</name>
    <dbReference type="NCBI Taxonomy" id="488447"/>
    <lineage>
        <taxon>Bacteria</taxon>
        <taxon>Pseudomonadati</taxon>
        <taxon>Pseudomonadota</taxon>
        <taxon>Betaproteobacteria</taxon>
        <taxon>Burkholderiales</taxon>
        <taxon>Burkholderiaceae</taxon>
        <taxon>Burkholderia</taxon>
        <taxon>Burkholderia cepacia complex</taxon>
    </lineage>
</organism>
<dbReference type="InterPro" id="IPR005143">
    <property type="entry name" value="TF_LuxR_autoind-bd_dom"/>
</dbReference>
<accession>A0AAP4QWX4</accession>
<evidence type="ECO:0000313" key="6">
    <source>
        <dbReference type="Proteomes" id="UP001172109"/>
    </source>
</evidence>
<protein>
    <submittedName>
        <fullName evidence="5">LuxR family transcriptional regulator</fullName>
    </submittedName>
</protein>
<dbReference type="Pfam" id="PF03472">
    <property type="entry name" value="Autoind_bind"/>
    <property type="match status" value="1"/>
</dbReference>
<dbReference type="Proteomes" id="UP001172109">
    <property type="component" value="Unassembled WGS sequence"/>
</dbReference>
<dbReference type="InterPro" id="IPR036388">
    <property type="entry name" value="WH-like_DNA-bd_sf"/>
</dbReference>
<dbReference type="GO" id="GO:0006355">
    <property type="term" value="P:regulation of DNA-templated transcription"/>
    <property type="evidence" value="ECO:0007669"/>
    <property type="project" value="InterPro"/>
</dbReference>
<dbReference type="EMBL" id="JAUJQS010000001">
    <property type="protein sequence ID" value="MDN7563344.1"/>
    <property type="molecule type" value="Genomic_DNA"/>
</dbReference>
<dbReference type="InterPro" id="IPR016032">
    <property type="entry name" value="Sig_transdc_resp-reg_C-effctor"/>
</dbReference>
<feature type="domain" description="HTH luxR-type" evidence="4">
    <location>
        <begin position="185"/>
        <end position="250"/>
    </location>
</feature>
<dbReference type="PROSITE" id="PS50043">
    <property type="entry name" value="HTH_LUXR_2"/>
    <property type="match status" value="1"/>
</dbReference>
<dbReference type="SUPFAM" id="SSF75516">
    <property type="entry name" value="Pheromone-binding domain of LuxR-like quorum-sensing transcription factors"/>
    <property type="match status" value="1"/>
</dbReference>
<evidence type="ECO:0000256" key="1">
    <source>
        <dbReference type="ARBA" id="ARBA00023015"/>
    </source>
</evidence>
<dbReference type="GO" id="GO:0003677">
    <property type="term" value="F:DNA binding"/>
    <property type="evidence" value="ECO:0007669"/>
    <property type="project" value="UniProtKB-KW"/>
</dbReference>
<dbReference type="InterPro" id="IPR000792">
    <property type="entry name" value="Tscrpt_reg_LuxR_C"/>
</dbReference>
<dbReference type="PROSITE" id="PS00622">
    <property type="entry name" value="HTH_LUXR_1"/>
    <property type="match status" value="1"/>
</dbReference>
<dbReference type="RefSeq" id="WP_224755902.1">
    <property type="nucleotide sequence ID" value="NZ_CADEUY010000001.1"/>
</dbReference>
<dbReference type="AlphaFoldDB" id="A0AAP4QWX4"/>
<comment type="caution">
    <text evidence="5">The sequence shown here is derived from an EMBL/GenBank/DDBJ whole genome shotgun (WGS) entry which is preliminary data.</text>
</comment>
<proteinExistence type="predicted"/>
<dbReference type="Gene3D" id="3.30.450.80">
    <property type="entry name" value="Transcription factor LuxR-like, autoinducer-binding domain"/>
    <property type="match status" value="1"/>
</dbReference>
<evidence type="ECO:0000259" key="4">
    <source>
        <dbReference type="PROSITE" id="PS50043"/>
    </source>
</evidence>
<dbReference type="Gene3D" id="1.10.10.10">
    <property type="entry name" value="Winged helix-like DNA-binding domain superfamily/Winged helix DNA-binding domain"/>
    <property type="match status" value="1"/>
</dbReference>
<reference evidence="5" key="1">
    <citation type="submission" date="2023-07" db="EMBL/GenBank/DDBJ databases">
        <title>A collection of bacterial strains from the Burkholderia cepacia Research Laboratory and Repository.</title>
        <authorList>
            <person name="Lipuma J."/>
            <person name="Spilker T."/>
            <person name="Caverly L."/>
        </authorList>
    </citation>
    <scope>NUCLEOTIDE SEQUENCE</scope>
    <source>
        <strain evidence="5">AU44979</strain>
    </source>
</reference>
<dbReference type="InterPro" id="IPR036693">
    <property type="entry name" value="TF_LuxR_autoind-bd_dom_sf"/>
</dbReference>
<gene>
    <name evidence="5" type="ORF">QZM56_02340</name>
</gene>
<keyword evidence="2" id="KW-0238">DNA-binding</keyword>
<sequence length="256" mass="29110">MQPGLLQGRIDRKGNDMHVWREKYLNGYAAAKSEADVFVELAADVRALGFEYCSFGLRIPFPVTNPQFMLQSNYPETWVERYVNQNYFAVDPTVRHGLSQLRPLIWRADSQTQSVEFWEEAEHFGLRHGWCMSSVSRTGVIGLVTMARSDEPIDERELEEKGYQMSWLANMANCAMSIHLLAQRAPEYAVELTARERESLQWSAAGKTYAEIGKIIHVDERTVKFHLVNAMRKLNATNKTEAAVKASMLGLLFGSS</sequence>
<name>A0AAP4QWX4_9BURK</name>
<dbReference type="SUPFAM" id="SSF46894">
    <property type="entry name" value="C-terminal effector domain of the bipartite response regulators"/>
    <property type="match status" value="1"/>
</dbReference>